<comment type="caution">
    <text evidence="1">The sequence shown here is derived from an EMBL/GenBank/DDBJ whole genome shotgun (WGS) entry which is preliminary data.</text>
</comment>
<dbReference type="RefSeq" id="WP_145837734.1">
    <property type="nucleotide sequence ID" value="NZ_RSCL01000004.1"/>
</dbReference>
<evidence type="ECO:0000313" key="1">
    <source>
        <dbReference type="EMBL" id="RUT07566.1"/>
    </source>
</evidence>
<reference evidence="1" key="1">
    <citation type="submission" date="2018-12" db="EMBL/GenBank/DDBJ databases">
        <authorList>
            <person name="Will S."/>
            <person name="Neumann-Schaal M."/>
            <person name="Henke P."/>
        </authorList>
    </citation>
    <scope>NUCLEOTIDE SEQUENCE</scope>
    <source>
        <strain evidence="1">PCC 7102</strain>
    </source>
</reference>
<organism evidence="1 2">
    <name type="scientific">Dulcicalothrix desertica PCC 7102</name>
    <dbReference type="NCBI Taxonomy" id="232991"/>
    <lineage>
        <taxon>Bacteria</taxon>
        <taxon>Bacillati</taxon>
        <taxon>Cyanobacteriota</taxon>
        <taxon>Cyanophyceae</taxon>
        <taxon>Nostocales</taxon>
        <taxon>Calotrichaceae</taxon>
        <taxon>Dulcicalothrix</taxon>
    </lineage>
</organism>
<dbReference type="EMBL" id="RSCL01000004">
    <property type="protein sequence ID" value="RUT07566.1"/>
    <property type="molecule type" value="Genomic_DNA"/>
</dbReference>
<proteinExistence type="predicted"/>
<dbReference type="Proteomes" id="UP000271624">
    <property type="component" value="Unassembled WGS sequence"/>
</dbReference>
<sequence>MVPASFKRVLNDVVGCFATFLQILTSFDLTKAWRAVAGVLGFSVTLMQTSSEESSARRSRTGIGVAIFLAM</sequence>
<protein>
    <submittedName>
        <fullName evidence="1">Uncharacterized protein</fullName>
    </submittedName>
</protein>
<name>A0A3S1AP30_9CYAN</name>
<gene>
    <name evidence="1" type="ORF">DSM106972_018260</name>
</gene>
<reference evidence="1" key="2">
    <citation type="journal article" date="2019" name="Genome Biol. Evol.">
        <title>Day and night: Metabolic profiles and evolutionary relationships of six axenic non-marine cyanobacteria.</title>
        <authorList>
            <person name="Will S.E."/>
            <person name="Henke P."/>
            <person name="Boedeker C."/>
            <person name="Huang S."/>
            <person name="Brinkmann H."/>
            <person name="Rohde M."/>
            <person name="Jarek M."/>
            <person name="Friedl T."/>
            <person name="Seufert S."/>
            <person name="Schumacher M."/>
            <person name="Overmann J."/>
            <person name="Neumann-Schaal M."/>
            <person name="Petersen J."/>
        </authorList>
    </citation>
    <scope>NUCLEOTIDE SEQUENCE [LARGE SCALE GENOMIC DNA]</scope>
    <source>
        <strain evidence="1">PCC 7102</strain>
    </source>
</reference>
<keyword evidence="2" id="KW-1185">Reference proteome</keyword>
<evidence type="ECO:0000313" key="2">
    <source>
        <dbReference type="Proteomes" id="UP000271624"/>
    </source>
</evidence>
<accession>A0A3S1AP30</accession>
<dbReference type="AlphaFoldDB" id="A0A3S1AP30"/>